<dbReference type="PIRSF" id="PIRSF000303">
    <property type="entry name" value="Glutathion_perox"/>
    <property type="match status" value="1"/>
</dbReference>
<dbReference type="FunFam" id="3.40.30.10:FF:000010">
    <property type="entry name" value="Glutathione peroxidase"/>
    <property type="match status" value="1"/>
</dbReference>
<gene>
    <name evidence="6" type="ORF">H7C19_26380</name>
</gene>
<keyword evidence="7" id="KW-1185">Reference proteome</keyword>
<evidence type="ECO:0000256" key="5">
    <source>
        <dbReference type="RuleBase" id="RU000499"/>
    </source>
</evidence>
<dbReference type="InterPro" id="IPR029759">
    <property type="entry name" value="GPX_AS"/>
</dbReference>
<dbReference type="RefSeq" id="WP_185672066.1">
    <property type="nucleotide sequence ID" value="NZ_JACJVP010000044.1"/>
</dbReference>
<dbReference type="PANTHER" id="PTHR11592:SF78">
    <property type="entry name" value="GLUTATHIONE PEROXIDASE"/>
    <property type="match status" value="1"/>
</dbReference>
<protein>
    <recommendedName>
        <fullName evidence="5">Glutathione peroxidase</fullName>
    </recommendedName>
</protein>
<dbReference type="GO" id="GO:0034599">
    <property type="term" value="P:cellular response to oxidative stress"/>
    <property type="evidence" value="ECO:0007669"/>
    <property type="project" value="TreeGrafter"/>
</dbReference>
<dbReference type="SUPFAM" id="SSF52833">
    <property type="entry name" value="Thioredoxin-like"/>
    <property type="match status" value="1"/>
</dbReference>
<keyword evidence="2 5" id="KW-0575">Peroxidase</keyword>
<sequence length="181" mass="20166">MSVYEYSARTIKGETVGLSAYEGKALVIVNTASKCGFTPQYEGLEALYQQYRDQGLEILGFPCDQFGGQEPGSEAEVEEFCKINYGVTFPLFEKTLVRGPEAAPLFQYLTEEAPFEGFDTATPGGAKMQSFLQEKLPEYYVGNGIKWNFTKFLVDREGRVVDRFESTVDPASMASRIEALL</sequence>
<dbReference type="PROSITE" id="PS51355">
    <property type="entry name" value="GLUTATHIONE_PEROXID_3"/>
    <property type="match status" value="1"/>
</dbReference>
<dbReference type="AlphaFoldDB" id="A0A7X0VHJ6"/>
<accession>A0A7X0VHJ6</accession>
<keyword evidence="3 5" id="KW-0560">Oxidoreductase</keyword>
<dbReference type="InterPro" id="IPR036249">
    <property type="entry name" value="Thioredoxin-like_sf"/>
</dbReference>
<dbReference type="CDD" id="cd00340">
    <property type="entry name" value="GSH_Peroxidase"/>
    <property type="match status" value="1"/>
</dbReference>
<dbReference type="Proteomes" id="UP000547209">
    <property type="component" value="Unassembled WGS sequence"/>
</dbReference>
<evidence type="ECO:0000256" key="4">
    <source>
        <dbReference type="PIRSR" id="PIRSR000303-1"/>
    </source>
</evidence>
<dbReference type="InterPro" id="IPR000889">
    <property type="entry name" value="Glutathione_peroxidase"/>
</dbReference>
<evidence type="ECO:0000256" key="2">
    <source>
        <dbReference type="ARBA" id="ARBA00022559"/>
    </source>
</evidence>
<proteinExistence type="inferred from homology"/>
<comment type="similarity">
    <text evidence="1 5">Belongs to the glutathione peroxidase family.</text>
</comment>
<dbReference type="Gene3D" id="3.40.30.10">
    <property type="entry name" value="Glutaredoxin"/>
    <property type="match status" value="1"/>
</dbReference>
<dbReference type="PRINTS" id="PR01011">
    <property type="entry name" value="GLUTPROXDASE"/>
</dbReference>
<reference evidence="6 7" key="1">
    <citation type="submission" date="2020-08" db="EMBL/GenBank/DDBJ databases">
        <title>Cohnella phylogeny.</title>
        <authorList>
            <person name="Dunlap C."/>
        </authorList>
    </citation>
    <scope>NUCLEOTIDE SEQUENCE [LARGE SCALE GENOMIC DNA]</scope>
    <source>
        <strain evidence="6 7">DSM 28246</strain>
    </source>
</reference>
<dbReference type="PROSITE" id="PS00460">
    <property type="entry name" value="GLUTATHIONE_PEROXID_1"/>
    <property type="match status" value="1"/>
</dbReference>
<organism evidence="6 7">
    <name type="scientific">Cohnella nanjingensis</name>
    <dbReference type="NCBI Taxonomy" id="1387779"/>
    <lineage>
        <taxon>Bacteria</taxon>
        <taxon>Bacillati</taxon>
        <taxon>Bacillota</taxon>
        <taxon>Bacilli</taxon>
        <taxon>Bacillales</taxon>
        <taxon>Paenibacillaceae</taxon>
        <taxon>Cohnella</taxon>
    </lineage>
</organism>
<dbReference type="PANTHER" id="PTHR11592">
    <property type="entry name" value="GLUTATHIONE PEROXIDASE"/>
    <property type="match status" value="1"/>
</dbReference>
<evidence type="ECO:0000313" key="6">
    <source>
        <dbReference type="EMBL" id="MBB6674215.1"/>
    </source>
</evidence>
<dbReference type="Pfam" id="PF00255">
    <property type="entry name" value="GSHPx"/>
    <property type="match status" value="1"/>
</dbReference>
<name>A0A7X0VHJ6_9BACL</name>
<evidence type="ECO:0000256" key="3">
    <source>
        <dbReference type="ARBA" id="ARBA00023002"/>
    </source>
</evidence>
<feature type="active site" evidence="4">
    <location>
        <position position="35"/>
    </location>
</feature>
<dbReference type="EMBL" id="JACJVP010000044">
    <property type="protein sequence ID" value="MBB6674215.1"/>
    <property type="molecule type" value="Genomic_DNA"/>
</dbReference>
<evidence type="ECO:0000313" key="7">
    <source>
        <dbReference type="Proteomes" id="UP000547209"/>
    </source>
</evidence>
<evidence type="ECO:0000256" key="1">
    <source>
        <dbReference type="ARBA" id="ARBA00006926"/>
    </source>
</evidence>
<dbReference type="GO" id="GO:0004601">
    <property type="term" value="F:peroxidase activity"/>
    <property type="evidence" value="ECO:0007669"/>
    <property type="project" value="UniProtKB-KW"/>
</dbReference>
<comment type="caution">
    <text evidence="6">The sequence shown here is derived from an EMBL/GenBank/DDBJ whole genome shotgun (WGS) entry which is preliminary data.</text>
</comment>